<keyword evidence="1" id="KW-0812">Transmembrane</keyword>
<evidence type="ECO:0000313" key="3">
    <source>
        <dbReference type="Proteomes" id="UP000238949"/>
    </source>
</evidence>
<protein>
    <submittedName>
        <fullName evidence="2">Uncharacterized protein</fullName>
    </submittedName>
</protein>
<dbReference type="Proteomes" id="UP000238949">
    <property type="component" value="Unassembled WGS sequence"/>
</dbReference>
<dbReference type="NCBIfam" id="NF047637">
    <property type="entry name" value="lipo_CC0125"/>
    <property type="match status" value="1"/>
</dbReference>
<evidence type="ECO:0000256" key="1">
    <source>
        <dbReference type="SAM" id="Phobius"/>
    </source>
</evidence>
<name>A0A2S9VC60_9ALTE</name>
<evidence type="ECO:0000313" key="2">
    <source>
        <dbReference type="EMBL" id="PRO74047.1"/>
    </source>
</evidence>
<accession>A0A2S9VC60</accession>
<keyword evidence="3" id="KW-1185">Reference proteome</keyword>
<dbReference type="RefSeq" id="WP_105934157.1">
    <property type="nucleotide sequence ID" value="NZ_PVNP01000074.1"/>
</dbReference>
<comment type="caution">
    <text evidence="2">The sequence shown here is derived from an EMBL/GenBank/DDBJ whole genome shotgun (WGS) entry which is preliminary data.</text>
</comment>
<gene>
    <name evidence="2" type="ORF">C6Y40_08190</name>
</gene>
<keyword evidence="1" id="KW-1133">Transmembrane helix</keyword>
<keyword evidence="1" id="KW-0472">Membrane</keyword>
<sequence length="191" mass="20843">MDTQLLVRLFSDAVLIRALVFAVVTTCMLTGCAGSRLTATPYQAAESARDEGYSSHRLSEGKFKILYKANSATSEETLEQYSQQRAEEIGLERDYHWYRIVSSEAVTMPSMTDQQVITAAPQSQTVDGAVTGDVTATSLPSNQQCTVSGCEQVSTPNPVSGSTSEAGMQYYAMTIQYGRFEPIPDDAIELR</sequence>
<proteinExistence type="predicted"/>
<dbReference type="AlphaFoldDB" id="A0A2S9VC60"/>
<dbReference type="EMBL" id="PVNP01000074">
    <property type="protein sequence ID" value="PRO74047.1"/>
    <property type="molecule type" value="Genomic_DNA"/>
</dbReference>
<feature type="transmembrane region" description="Helical" evidence="1">
    <location>
        <begin position="14"/>
        <end position="33"/>
    </location>
</feature>
<organism evidence="2 3">
    <name type="scientific">Alteromonas alba</name>
    <dbReference type="NCBI Taxonomy" id="2079529"/>
    <lineage>
        <taxon>Bacteria</taxon>
        <taxon>Pseudomonadati</taxon>
        <taxon>Pseudomonadota</taxon>
        <taxon>Gammaproteobacteria</taxon>
        <taxon>Alteromonadales</taxon>
        <taxon>Alteromonadaceae</taxon>
        <taxon>Alteromonas/Salinimonas group</taxon>
        <taxon>Alteromonas</taxon>
    </lineage>
</organism>
<reference evidence="3" key="1">
    <citation type="journal article" date="2020" name="Int. J. Syst. Evol. Microbiol.">
        <title>Alteromonas alba sp. nov., a marine bacterium isolated from the seawater of the West Pacific Ocean.</title>
        <authorList>
            <person name="Sun C."/>
            <person name="Wu Y.-H."/>
            <person name="Xamxidin M."/>
            <person name="Cheng H."/>
            <person name="Xu X.-W."/>
        </authorList>
    </citation>
    <scope>NUCLEOTIDE SEQUENCE [LARGE SCALE GENOMIC DNA]</scope>
    <source>
        <strain evidence="3">190</strain>
    </source>
</reference>
<dbReference type="OrthoDB" id="6336438at2"/>